<dbReference type="GO" id="GO:0005525">
    <property type="term" value="F:GTP binding"/>
    <property type="evidence" value="ECO:0007669"/>
    <property type="project" value="UniProtKB-UniRule"/>
</dbReference>
<keyword evidence="3 9" id="KW-0378">Hydrolase</keyword>
<dbReference type="OrthoDB" id="9804720at2"/>
<dbReference type="InterPro" id="IPR004125">
    <property type="entry name" value="Signal_recog_particle_SRP54_M"/>
</dbReference>
<comment type="similarity">
    <text evidence="1 9">Belongs to the GTP-binding SRP family. SRP54 subfamily.</text>
</comment>
<dbReference type="EC" id="3.6.5.4" evidence="9"/>
<dbReference type="InterPro" id="IPR013822">
    <property type="entry name" value="Signal_recog_particl_SRP54_hlx"/>
</dbReference>
<gene>
    <name evidence="9 11" type="primary">ffh</name>
    <name evidence="11" type="ordered locus">ANT_16050</name>
</gene>
<evidence type="ECO:0000313" key="11">
    <source>
        <dbReference type="EMBL" id="BAJ63631.1"/>
    </source>
</evidence>
<evidence type="ECO:0000256" key="9">
    <source>
        <dbReference type="HAMAP-Rule" id="MF_00306"/>
    </source>
</evidence>
<dbReference type="GO" id="GO:0008312">
    <property type="term" value="F:7S RNA binding"/>
    <property type="evidence" value="ECO:0007669"/>
    <property type="project" value="InterPro"/>
</dbReference>
<dbReference type="GO" id="GO:0006614">
    <property type="term" value="P:SRP-dependent cotranslational protein targeting to membrane"/>
    <property type="evidence" value="ECO:0007669"/>
    <property type="project" value="InterPro"/>
</dbReference>
<keyword evidence="6 9" id="KW-0733">Signal recognition particle</keyword>
<dbReference type="SUPFAM" id="SSF52540">
    <property type="entry name" value="P-loop containing nucleoside triphosphate hydrolases"/>
    <property type="match status" value="1"/>
</dbReference>
<comment type="catalytic activity">
    <reaction evidence="8 9">
        <text>GTP + H2O = GDP + phosphate + H(+)</text>
        <dbReference type="Rhea" id="RHEA:19669"/>
        <dbReference type="ChEBI" id="CHEBI:15377"/>
        <dbReference type="ChEBI" id="CHEBI:15378"/>
        <dbReference type="ChEBI" id="CHEBI:37565"/>
        <dbReference type="ChEBI" id="CHEBI:43474"/>
        <dbReference type="ChEBI" id="CHEBI:58189"/>
        <dbReference type="EC" id="3.6.5.4"/>
    </reaction>
</comment>
<dbReference type="InterPro" id="IPR027417">
    <property type="entry name" value="P-loop_NTPase"/>
</dbReference>
<evidence type="ECO:0000256" key="8">
    <source>
        <dbReference type="ARBA" id="ARBA00048027"/>
    </source>
</evidence>
<dbReference type="InParanoid" id="E8N5B7"/>
<organism evidence="11 12">
    <name type="scientific">Anaerolinea thermophila (strain DSM 14523 / JCM 11388 / NBRC 100420 / UNI-1)</name>
    <dbReference type="NCBI Taxonomy" id="926569"/>
    <lineage>
        <taxon>Bacteria</taxon>
        <taxon>Bacillati</taxon>
        <taxon>Chloroflexota</taxon>
        <taxon>Anaerolineae</taxon>
        <taxon>Anaerolineales</taxon>
        <taxon>Anaerolineaceae</taxon>
        <taxon>Anaerolinea</taxon>
    </lineage>
</organism>
<accession>E8N5B7</accession>
<keyword evidence="4 9" id="KW-0694">RNA-binding</keyword>
<evidence type="ECO:0000256" key="4">
    <source>
        <dbReference type="ARBA" id="ARBA00022884"/>
    </source>
</evidence>
<protein>
    <recommendedName>
        <fullName evidence="9">Signal recognition particle protein</fullName>
        <ecNumber evidence="9">3.6.5.4</ecNumber>
    </recommendedName>
    <alternativeName>
        <fullName evidence="9">Fifty-four homolog</fullName>
    </alternativeName>
</protein>
<dbReference type="Pfam" id="PF02881">
    <property type="entry name" value="SRP54_N"/>
    <property type="match status" value="1"/>
</dbReference>
<dbReference type="InterPro" id="IPR003593">
    <property type="entry name" value="AAA+_ATPase"/>
</dbReference>
<comment type="subcellular location">
    <subcellularLocation>
        <location evidence="9">Cytoplasm</location>
    </subcellularLocation>
    <text evidence="9">The SRP-RNC complex is targeted to the cytoplasmic membrane.</text>
</comment>
<evidence type="ECO:0000256" key="6">
    <source>
        <dbReference type="ARBA" id="ARBA00023135"/>
    </source>
</evidence>
<sequence>MFETLTQRLEQIFTNLRRRGKLTEQDVDAVMREVRLALLEADVHYSVVKDFVSRVRERAVGAEVSRALNPAQQVIKIVHEELIKTLGEPQWLNLTGPKPRALMLVGLQGSGKTTAAAKLARLLRSQGERVLLVAADPYRPAAVKQLQTLGEKVGVPVYYEEKVAPPLLCAKAYEHAQKGGYSVIIMDTAGRSQLDDALMAELKAITDKVSPADILLVVDSMIGQEALHVAQGFRQAVNLTGLIMTKMDGDSRGGAAISIRSVTGVPIKFLGTGEGIDALEVYDPSRLASRILGMGDVIGLIEKAQQAYDEKTAREQAEKMMSGRFTLEDFANQLRQVKKLGPLAQILEMLPGQLGQAAKMVDPKDAERQLKMTEAIINSMTREERLNPDILNASRRRRIARGSGTDVQDVNRLIKQFREAQKLFKTFQKTGGRGLPNLFG</sequence>
<dbReference type="Gene3D" id="1.20.120.140">
    <property type="entry name" value="Signal recognition particle SRP54, nucleotide-binding domain"/>
    <property type="match status" value="1"/>
</dbReference>
<keyword evidence="7 9" id="KW-0687">Ribonucleoprotein</keyword>
<dbReference type="AlphaFoldDB" id="E8N5B7"/>
<evidence type="ECO:0000256" key="2">
    <source>
        <dbReference type="ARBA" id="ARBA00022741"/>
    </source>
</evidence>
<dbReference type="Gene3D" id="1.10.260.30">
    <property type="entry name" value="Signal recognition particle, SRP54 subunit, M-domain"/>
    <property type="match status" value="1"/>
</dbReference>
<keyword evidence="12" id="KW-1185">Reference proteome</keyword>
<dbReference type="SUPFAM" id="SSF47446">
    <property type="entry name" value="Signal peptide-binding domain"/>
    <property type="match status" value="1"/>
</dbReference>
<dbReference type="FunCoup" id="E8N5B7">
    <property type="interactions" value="438"/>
</dbReference>
<dbReference type="HAMAP" id="MF_00306">
    <property type="entry name" value="SRP54"/>
    <property type="match status" value="1"/>
</dbReference>
<comment type="domain">
    <text evidence="9">Composed of three domains: the N-terminal N domain, which is responsible for interactions with the ribosome, the central G domain, which binds GTP, and the C-terminal M domain, which binds the RNA and the signal sequence of the RNC.</text>
</comment>
<keyword evidence="5 9" id="KW-0342">GTP-binding</keyword>
<dbReference type="NCBIfam" id="TIGR00959">
    <property type="entry name" value="ffh"/>
    <property type="match status" value="1"/>
</dbReference>
<evidence type="ECO:0000313" key="12">
    <source>
        <dbReference type="Proteomes" id="UP000008922"/>
    </source>
</evidence>
<dbReference type="GO" id="GO:0048500">
    <property type="term" value="C:signal recognition particle"/>
    <property type="evidence" value="ECO:0007669"/>
    <property type="project" value="UniProtKB-UniRule"/>
</dbReference>
<dbReference type="eggNOG" id="COG0541">
    <property type="taxonomic scope" value="Bacteria"/>
</dbReference>
<dbReference type="Pfam" id="PF02978">
    <property type="entry name" value="SRP_SPB"/>
    <property type="match status" value="1"/>
</dbReference>
<proteinExistence type="inferred from homology"/>
<evidence type="ECO:0000256" key="7">
    <source>
        <dbReference type="ARBA" id="ARBA00023274"/>
    </source>
</evidence>
<evidence type="ECO:0000259" key="10">
    <source>
        <dbReference type="PROSITE" id="PS00300"/>
    </source>
</evidence>
<feature type="binding site" evidence="9">
    <location>
        <begin position="245"/>
        <end position="248"/>
    </location>
    <ligand>
        <name>GTP</name>
        <dbReference type="ChEBI" id="CHEBI:37565"/>
    </ligand>
</feature>
<reference evidence="11 12" key="1">
    <citation type="submission" date="2010-12" db="EMBL/GenBank/DDBJ databases">
        <title>Whole genome sequence of Anaerolinea thermophila UNI-1.</title>
        <authorList>
            <person name="Narita-Yamada S."/>
            <person name="Kishi E."/>
            <person name="Watanabe Y."/>
            <person name="Takasaki K."/>
            <person name="Ankai A."/>
            <person name="Oguchi A."/>
            <person name="Fukui S."/>
            <person name="Takahashi M."/>
            <person name="Yashiro I."/>
            <person name="Hosoyama A."/>
            <person name="Sekiguchi Y."/>
            <person name="Hanada S."/>
            <person name="Fujita N."/>
        </authorList>
    </citation>
    <scope>NUCLEOTIDE SEQUENCE [LARGE SCALE GENOMIC DNA]</scope>
    <source>
        <strain evidence="12">DSM 14523 / JCM 11388 / NBRC 100420 / UNI-1</strain>
    </source>
</reference>
<name>E8N5B7_ANATU</name>
<keyword evidence="9" id="KW-0963">Cytoplasm</keyword>
<comment type="subunit">
    <text evidence="9">Part of the signal recognition particle protein translocation system, which is composed of SRP and FtsY.</text>
</comment>
<dbReference type="Gene3D" id="3.40.50.300">
    <property type="entry name" value="P-loop containing nucleotide triphosphate hydrolases"/>
    <property type="match status" value="1"/>
</dbReference>
<dbReference type="InterPro" id="IPR042101">
    <property type="entry name" value="SRP54_N_sf"/>
</dbReference>
<dbReference type="RefSeq" id="WP_013560011.1">
    <property type="nucleotide sequence ID" value="NC_014960.1"/>
</dbReference>
<dbReference type="GO" id="GO:0003924">
    <property type="term" value="F:GTPase activity"/>
    <property type="evidence" value="ECO:0007669"/>
    <property type="project" value="UniProtKB-UniRule"/>
</dbReference>
<feature type="binding site" evidence="9">
    <location>
        <begin position="106"/>
        <end position="113"/>
    </location>
    <ligand>
        <name>GTP</name>
        <dbReference type="ChEBI" id="CHEBI:37565"/>
    </ligand>
</feature>
<dbReference type="Proteomes" id="UP000008922">
    <property type="component" value="Chromosome"/>
</dbReference>
<dbReference type="EMBL" id="AP012029">
    <property type="protein sequence ID" value="BAJ63631.1"/>
    <property type="molecule type" value="Genomic_DNA"/>
</dbReference>
<dbReference type="STRING" id="926569.ANT_16050"/>
<comment type="function">
    <text evidence="9">Involved in targeting and insertion of nascent membrane proteins into the cytoplasmic membrane. Binds to the hydrophobic signal sequence of the ribosome-nascent chain (RNC) as it emerges from the ribosomes. The SRP-RNC complex is then targeted to the cytoplasmic membrane where it interacts with the SRP receptor FtsY.</text>
</comment>
<evidence type="ECO:0000256" key="5">
    <source>
        <dbReference type="ARBA" id="ARBA00023134"/>
    </source>
</evidence>
<dbReference type="PANTHER" id="PTHR11564">
    <property type="entry name" value="SIGNAL RECOGNITION PARTICLE 54K PROTEIN SRP54"/>
    <property type="match status" value="1"/>
</dbReference>
<dbReference type="HOGENOM" id="CLU_009301_6_0_0"/>
<dbReference type="InterPro" id="IPR000897">
    <property type="entry name" value="SRP54_GTPase_dom"/>
</dbReference>
<dbReference type="KEGG" id="atm:ANT_16050"/>
<dbReference type="SMART" id="SM00382">
    <property type="entry name" value="AAA"/>
    <property type="match status" value="1"/>
</dbReference>
<keyword evidence="2 9" id="KW-0547">Nucleotide-binding</keyword>
<dbReference type="PROSITE" id="PS00300">
    <property type="entry name" value="SRP54"/>
    <property type="match status" value="1"/>
</dbReference>
<dbReference type="PANTHER" id="PTHR11564:SF5">
    <property type="entry name" value="SIGNAL RECOGNITION PARTICLE SUBUNIT SRP54"/>
    <property type="match status" value="1"/>
</dbReference>
<dbReference type="SMART" id="SM00962">
    <property type="entry name" value="SRP54"/>
    <property type="match status" value="1"/>
</dbReference>
<dbReference type="SMART" id="SM00963">
    <property type="entry name" value="SRP54_N"/>
    <property type="match status" value="1"/>
</dbReference>
<evidence type="ECO:0000256" key="1">
    <source>
        <dbReference type="ARBA" id="ARBA00005450"/>
    </source>
</evidence>
<feature type="domain" description="SRP54-type proteins GTP-binding" evidence="10">
    <location>
        <begin position="266"/>
        <end position="279"/>
    </location>
</feature>
<evidence type="ECO:0000256" key="3">
    <source>
        <dbReference type="ARBA" id="ARBA00022801"/>
    </source>
</evidence>
<dbReference type="CDD" id="cd18539">
    <property type="entry name" value="SRP_G"/>
    <property type="match status" value="1"/>
</dbReference>
<dbReference type="InterPro" id="IPR022941">
    <property type="entry name" value="SRP54"/>
</dbReference>
<dbReference type="Pfam" id="PF00448">
    <property type="entry name" value="SRP54"/>
    <property type="match status" value="1"/>
</dbReference>
<dbReference type="InterPro" id="IPR004780">
    <property type="entry name" value="SRP"/>
</dbReference>
<dbReference type="InterPro" id="IPR036891">
    <property type="entry name" value="Signal_recog_part_SRP54_M_sf"/>
</dbReference>
<feature type="binding site" evidence="9">
    <location>
        <begin position="187"/>
        <end position="191"/>
    </location>
    <ligand>
        <name>GTP</name>
        <dbReference type="ChEBI" id="CHEBI:37565"/>
    </ligand>
</feature>